<evidence type="ECO:0000256" key="1">
    <source>
        <dbReference type="ARBA" id="ARBA00008005"/>
    </source>
</evidence>
<evidence type="ECO:0000259" key="3">
    <source>
        <dbReference type="Pfam" id="PF17482"/>
    </source>
</evidence>
<feature type="domain" description="Tail sheath protein C-terminal" evidence="3">
    <location>
        <begin position="404"/>
        <end position="506"/>
    </location>
</feature>
<name>A0ABT8PRP8_9ENTR</name>
<evidence type="ECO:0000313" key="5">
    <source>
        <dbReference type="Proteomes" id="UP001174867"/>
    </source>
</evidence>
<dbReference type="EMBL" id="JAUJYW010000002">
    <property type="protein sequence ID" value="MDN8599010.1"/>
    <property type="molecule type" value="Genomic_DNA"/>
</dbReference>
<dbReference type="Proteomes" id="UP001174867">
    <property type="component" value="Unassembled WGS sequence"/>
</dbReference>
<dbReference type="InterPro" id="IPR052042">
    <property type="entry name" value="Tail_sheath_structural"/>
</dbReference>
<feature type="domain" description="Tail sheath protein subtilisin-like" evidence="2">
    <location>
        <begin position="249"/>
        <end position="399"/>
    </location>
</feature>
<dbReference type="Pfam" id="PF04984">
    <property type="entry name" value="Phage_sheath_1"/>
    <property type="match status" value="1"/>
</dbReference>
<accession>A0ABT8PRP8</accession>
<dbReference type="InterPro" id="IPR020287">
    <property type="entry name" value="Tail_sheath_C"/>
</dbReference>
<dbReference type="PANTHER" id="PTHR35861">
    <property type="match status" value="1"/>
</dbReference>
<dbReference type="RefSeq" id="WP_301697439.1">
    <property type="nucleotide sequence ID" value="NZ_JAUJYW010000002.1"/>
</dbReference>
<dbReference type="Pfam" id="PF17482">
    <property type="entry name" value="Phage_sheath_1C"/>
    <property type="match status" value="1"/>
</dbReference>
<keyword evidence="5" id="KW-1185">Reference proteome</keyword>
<reference evidence="4 5" key="1">
    <citation type="submission" date="2023-07" db="EMBL/GenBank/DDBJ databases">
        <title>Citrobacter selenititolerans sp. nov., isolated from seleniferous soil.</title>
        <authorList>
            <person name="Zhang S."/>
            <person name="Li K."/>
            <person name="Peng J."/>
            <person name="Wang H."/>
            <person name="Sun J."/>
            <person name="Guo Y."/>
        </authorList>
    </citation>
    <scope>NUCLEOTIDE SEQUENCE [LARGE SCALE GENOMIC DNA]</scope>
    <source>
        <strain evidence="4 5">S2-9</strain>
    </source>
</reference>
<gene>
    <name evidence="4" type="ORF">Q0A17_06225</name>
</gene>
<evidence type="ECO:0000259" key="2">
    <source>
        <dbReference type="Pfam" id="PF04984"/>
    </source>
</evidence>
<comment type="similarity">
    <text evidence="1">Belongs to the myoviridae tail sheath protein family.</text>
</comment>
<dbReference type="InterPro" id="IPR035089">
    <property type="entry name" value="Phage_sheath_subtilisin"/>
</dbReference>
<comment type="caution">
    <text evidence="4">The sequence shown here is derived from an EMBL/GenBank/DDBJ whole genome shotgun (WGS) entry which is preliminary data.</text>
</comment>
<organism evidence="4 5">
    <name type="scientific">Citrobacter enshiensis</name>
    <dbReference type="NCBI Taxonomy" id="2971264"/>
    <lineage>
        <taxon>Bacteria</taxon>
        <taxon>Pseudomonadati</taxon>
        <taxon>Pseudomonadota</taxon>
        <taxon>Gammaproteobacteria</taxon>
        <taxon>Enterobacterales</taxon>
        <taxon>Enterobacteriaceae</taxon>
        <taxon>Citrobacter</taxon>
    </lineage>
</organism>
<sequence length="519" mass="56548">MSDTEFLHGVRTVEYDDGTSDISVINVSVVGIVGTAPDSAGATNASAISGSVLTDNQMLIRMNVAGTVGNRYSVDFIDGAVVDNPDVVDYDYFIECVNYTHSLDGSIKFTFKIPVLNTTDKYFLTAADIVTIARRDIIPDENSVDTSGIWFDLPDNTTGDGLLMPFSNLQLTGGVDEPFPINQPSVVSGSKKRLLLGTTGTLPAALLDIQNQRNTLIVVVRVNADSNPQNQANFVKYGLQQLETASQSADVTPRIILATGFSEDDSIAAQIEVTTNKLRGVGYVDMDSYSTPSDAVTRRQKFGGRIELLRPRVYSISDSTGYAIGGPGRAYSAIAAGLRARIDNEKGFWWSKSNQNILGVTGIEQVDDFIIGDTSCTANQLNKEQVSTIIRYNGFRHWGNNLCSTDPQWAFEGVRRTGDVIEDSISQAMMDDFIDRPIDIYLADDIVNTTNAFIRKLTDARAINGGKAWLDPDLNTAEALAAGKIYLNVEFAPKSPAQTITITYRINNDYTVEQFLQAA</sequence>
<dbReference type="PANTHER" id="PTHR35861:SF1">
    <property type="entry name" value="PHAGE TAIL SHEATH PROTEIN"/>
    <property type="match status" value="1"/>
</dbReference>
<evidence type="ECO:0000313" key="4">
    <source>
        <dbReference type="EMBL" id="MDN8599010.1"/>
    </source>
</evidence>
<protein>
    <submittedName>
        <fullName evidence="4">Phage tail sheath subtilisin-like domain-containing protein</fullName>
    </submittedName>
</protein>
<proteinExistence type="inferred from homology"/>